<protein>
    <submittedName>
        <fullName evidence="2">Uncharacterized protein</fullName>
    </submittedName>
</protein>
<keyword evidence="3" id="KW-1185">Reference proteome</keyword>
<evidence type="ECO:0000256" key="1">
    <source>
        <dbReference type="SAM" id="SignalP"/>
    </source>
</evidence>
<reference evidence="2 3" key="1">
    <citation type="submission" date="2021-08" db="EMBL/GenBank/DDBJ databases">
        <title>Draft Genome Sequence of Phanerochaete sordida strain YK-624.</title>
        <authorList>
            <person name="Mori T."/>
            <person name="Dohra H."/>
            <person name="Suzuki T."/>
            <person name="Kawagishi H."/>
            <person name="Hirai H."/>
        </authorList>
    </citation>
    <scope>NUCLEOTIDE SEQUENCE [LARGE SCALE GENOMIC DNA]</scope>
    <source>
        <strain evidence="2 3">YK-624</strain>
    </source>
</reference>
<proteinExistence type="predicted"/>
<dbReference type="AlphaFoldDB" id="A0A9P3G997"/>
<evidence type="ECO:0000313" key="3">
    <source>
        <dbReference type="Proteomes" id="UP000703269"/>
    </source>
</evidence>
<evidence type="ECO:0000313" key="2">
    <source>
        <dbReference type="EMBL" id="GJE91612.1"/>
    </source>
</evidence>
<dbReference type="OrthoDB" id="2841294at2759"/>
<dbReference type="Pfam" id="PF19271">
    <property type="entry name" value="Nis1"/>
    <property type="match status" value="1"/>
</dbReference>
<feature type="chain" id="PRO_5040291647" evidence="1">
    <location>
        <begin position="17"/>
        <end position="143"/>
    </location>
</feature>
<comment type="caution">
    <text evidence="2">The sequence shown here is derived from an EMBL/GenBank/DDBJ whole genome shotgun (WGS) entry which is preliminary data.</text>
</comment>
<dbReference type="InterPro" id="IPR045469">
    <property type="entry name" value="Nis1"/>
</dbReference>
<keyword evidence="1" id="KW-0732">Signal</keyword>
<sequence length="143" mass="14828">MKYTAVIAAFAATALAQGINIAAPAPNSSVFPGQFITVEVDRPTPLSSLAEVALVLSMERCSSNGCSSNVLGQILYNGPYNPQHHPEAGVGKPPHQNFSIPVPTSLAPGDTVSLIATHFDLIGAGPSPNIDTRFIPLNVVKGP</sequence>
<gene>
    <name evidence="2" type="ORF">PsYK624_077620</name>
</gene>
<accession>A0A9P3G997</accession>
<name>A0A9P3G997_9APHY</name>
<feature type="signal peptide" evidence="1">
    <location>
        <begin position="1"/>
        <end position="16"/>
    </location>
</feature>
<organism evidence="2 3">
    <name type="scientific">Phanerochaete sordida</name>
    <dbReference type="NCBI Taxonomy" id="48140"/>
    <lineage>
        <taxon>Eukaryota</taxon>
        <taxon>Fungi</taxon>
        <taxon>Dikarya</taxon>
        <taxon>Basidiomycota</taxon>
        <taxon>Agaricomycotina</taxon>
        <taxon>Agaricomycetes</taxon>
        <taxon>Polyporales</taxon>
        <taxon>Phanerochaetaceae</taxon>
        <taxon>Phanerochaete</taxon>
    </lineage>
</organism>
<dbReference type="Proteomes" id="UP000703269">
    <property type="component" value="Unassembled WGS sequence"/>
</dbReference>
<dbReference type="EMBL" id="BPQB01000022">
    <property type="protein sequence ID" value="GJE91612.1"/>
    <property type="molecule type" value="Genomic_DNA"/>
</dbReference>